<feature type="transmembrane region" description="Helical" evidence="2">
    <location>
        <begin position="88"/>
        <end position="106"/>
    </location>
</feature>
<dbReference type="EMBL" id="JAZDUA010000276">
    <property type="protein sequence ID" value="KAK7862410.1"/>
    <property type="molecule type" value="Genomic_DNA"/>
</dbReference>
<dbReference type="Proteomes" id="UP001378592">
    <property type="component" value="Unassembled WGS sequence"/>
</dbReference>
<reference evidence="3 4" key="1">
    <citation type="submission" date="2024-03" db="EMBL/GenBank/DDBJ databases">
        <title>The genome assembly and annotation of the cricket Gryllus longicercus Weissman &amp; Gray.</title>
        <authorList>
            <person name="Szrajer S."/>
            <person name="Gray D."/>
            <person name="Ylla G."/>
        </authorList>
    </citation>
    <scope>NUCLEOTIDE SEQUENCE [LARGE SCALE GENOMIC DNA]</scope>
    <source>
        <strain evidence="3">DAG 2021-001</strain>
        <tissue evidence="3">Whole body minus gut</tissue>
    </source>
</reference>
<keyword evidence="2" id="KW-0472">Membrane</keyword>
<keyword evidence="2" id="KW-1133">Transmembrane helix</keyword>
<comment type="caution">
    <text evidence="3">The sequence shown here is derived from an EMBL/GenBank/DDBJ whole genome shotgun (WGS) entry which is preliminary data.</text>
</comment>
<name>A0AAN9Z5I1_9ORTH</name>
<gene>
    <name evidence="3" type="ORF">R5R35_008098</name>
</gene>
<protein>
    <submittedName>
        <fullName evidence="3">Uncharacterized protein</fullName>
    </submittedName>
</protein>
<keyword evidence="2" id="KW-0812">Transmembrane</keyword>
<sequence>MQSQQLPLHQFLRPTHALVVARAIIRMARLGKEEVFAFFPHRPRPRPGSASSTVSSGLSSRPLASPLSPTARPLPPTAVAGRKPHPTFYLLCTVFLLSICFSAVLASQVFLLLSLLLFFFISVASSVFLSLSRTLIQT</sequence>
<accession>A0AAN9Z5I1</accession>
<feature type="compositionally biased region" description="Low complexity" evidence="1">
    <location>
        <begin position="47"/>
        <end position="69"/>
    </location>
</feature>
<proteinExistence type="predicted"/>
<evidence type="ECO:0000313" key="4">
    <source>
        <dbReference type="Proteomes" id="UP001378592"/>
    </source>
</evidence>
<evidence type="ECO:0000313" key="3">
    <source>
        <dbReference type="EMBL" id="KAK7862410.1"/>
    </source>
</evidence>
<evidence type="ECO:0000256" key="2">
    <source>
        <dbReference type="SAM" id="Phobius"/>
    </source>
</evidence>
<feature type="region of interest" description="Disordered" evidence="1">
    <location>
        <begin position="43"/>
        <end position="76"/>
    </location>
</feature>
<dbReference type="AlphaFoldDB" id="A0AAN9Z5I1"/>
<evidence type="ECO:0000256" key="1">
    <source>
        <dbReference type="SAM" id="MobiDB-lite"/>
    </source>
</evidence>
<feature type="transmembrane region" description="Helical" evidence="2">
    <location>
        <begin position="112"/>
        <end position="131"/>
    </location>
</feature>
<organism evidence="3 4">
    <name type="scientific">Gryllus longicercus</name>
    <dbReference type="NCBI Taxonomy" id="2509291"/>
    <lineage>
        <taxon>Eukaryota</taxon>
        <taxon>Metazoa</taxon>
        <taxon>Ecdysozoa</taxon>
        <taxon>Arthropoda</taxon>
        <taxon>Hexapoda</taxon>
        <taxon>Insecta</taxon>
        <taxon>Pterygota</taxon>
        <taxon>Neoptera</taxon>
        <taxon>Polyneoptera</taxon>
        <taxon>Orthoptera</taxon>
        <taxon>Ensifera</taxon>
        <taxon>Gryllidea</taxon>
        <taxon>Grylloidea</taxon>
        <taxon>Gryllidae</taxon>
        <taxon>Gryllinae</taxon>
        <taxon>Gryllus</taxon>
    </lineage>
</organism>
<keyword evidence="4" id="KW-1185">Reference proteome</keyword>